<keyword evidence="6" id="KW-1185">Reference proteome</keyword>
<proteinExistence type="predicted"/>
<keyword evidence="3" id="KW-0057">Aromatic amino acid biosynthesis</keyword>
<dbReference type="Proteomes" id="UP000199125">
    <property type="component" value="Unassembled WGS sequence"/>
</dbReference>
<dbReference type="GO" id="GO:0019632">
    <property type="term" value="P:shikimate metabolic process"/>
    <property type="evidence" value="ECO:0007669"/>
    <property type="project" value="TreeGrafter"/>
</dbReference>
<dbReference type="Pfam" id="PF08501">
    <property type="entry name" value="Shikimate_dh_N"/>
    <property type="match status" value="1"/>
</dbReference>
<dbReference type="SUPFAM" id="SSF53223">
    <property type="entry name" value="Aminoacid dehydrogenase-like, N-terminal domain"/>
    <property type="match status" value="1"/>
</dbReference>
<protein>
    <submittedName>
        <fullName evidence="5">Shikimate dehydrogenase</fullName>
    </submittedName>
</protein>
<evidence type="ECO:0000256" key="3">
    <source>
        <dbReference type="ARBA" id="ARBA00023141"/>
    </source>
</evidence>
<evidence type="ECO:0000313" key="6">
    <source>
        <dbReference type="Proteomes" id="UP000199125"/>
    </source>
</evidence>
<dbReference type="EMBL" id="FNXG01000004">
    <property type="protein sequence ID" value="SEI05637.1"/>
    <property type="molecule type" value="Genomic_DNA"/>
</dbReference>
<dbReference type="OrthoDB" id="7873617at2"/>
<dbReference type="STRING" id="65735.SAMN04488075_2542"/>
<dbReference type="PANTHER" id="PTHR21089:SF1">
    <property type="entry name" value="BIFUNCTIONAL 3-DEHYDROQUINATE DEHYDRATASE_SHIKIMATE DEHYDROGENASE, CHLOROPLASTIC"/>
    <property type="match status" value="1"/>
</dbReference>
<dbReference type="Gene3D" id="3.40.50.720">
    <property type="entry name" value="NAD(P)-binding Rossmann-like Domain"/>
    <property type="match status" value="1"/>
</dbReference>
<evidence type="ECO:0000256" key="2">
    <source>
        <dbReference type="ARBA" id="ARBA00023002"/>
    </source>
</evidence>
<keyword evidence="2" id="KW-0560">Oxidoreductase</keyword>
<dbReference type="Gene3D" id="3.40.50.10860">
    <property type="entry name" value="Leucine Dehydrogenase, chain A, domain 1"/>
    <property type="match status" value="1"/>
</dbReference>
<dbReference type="GO" id="GO:0009073">
    <property type="term" value="P:aromatic amino acid family biosynthetic process"/>
    <property type="evidence" value="ECO:0007669"/>
    <property type="project" value="UniProtKB-KW"/>
</dbReference>
<feature type="domain" description="Shikimate dehydrogenase substrate binding N-terminal" evidence="4">
    <location>
        <begin position="13"/>
        <end position="95"/>
    </location>
</feature>
<dbReference type="PANTHER" id="PTHR21089">
    <property type="entry name" value="SHIKIMATE DEHYDROGENASE"/>
    <property type="match status" value="1"/>
</dbReference>
<dbReference type="RefSeq" id="WP_090848457.1">
    <property type="nucleotide sequence ID" value="NZ_FNXG01000004.1"/>
</dbReference>
<dbReference type="CDD" id="cd01065">
    <property type="entry name" value="NAD_bind_Shikimate_DH"/>
    <property type="match status" value="1"/>
</dbReference>
<dbReference type="InterPro" id="IPR022893">
    <property type="entry name" value="Shikimate_DH_fam"/>
</dbReference>
<dbReference type="SUPFAM" id="SSF51735">
    <property type="entry name" value="NAD(P)-binding Rossmann-fold domains"/>
    <property type="match status" value="1"/>
</dbReference>
<reference evidence="6" key="1">
    <citation type="submission" date="2016-10" db="EMBL/GenBank/DDBJ databases">
        <authorList>
            <person name="Varghese N."/>
            <person name="Submissions S."/>
        </authorList>
    </citation>
    <scope>NUCLEOTIDE SEQUENCE [LARGE SCALE GENOMIC DNA]</scope>
    <source>
        <strain evidence="6">DSM 11593</strain>
    </source>
</reference>
<gene>
    <name evidence="5" type="ORF">SAMN04488075_2542</name>
</gene>
<dbReference type="GO" id="GO:0009423">
    <property type="term" value="P:chorismate biosynthetic process"/>
    <property type="evidence" value="ECO:0007669"/>
    <property type="project" value="TreeGrafter"/>
</dbReference>
<name>A0A1H6MUG3_9RHOB</name>
<evidence type="ECO:0000256" key="1">
    <source>
        <dbReference type="ARBA" id="ARBA00004871"/>
    </source>
</evidence>
<dbReference type="GO" id="GO:0050661">
    <property type="term" value="F:NADP binding"/>
    <property type="evidence" value="ECO:0007669"/>
    <property type="project" value="TreeGrafter"/>
</dbReference>
<keyword evidence="3" id="KW-0028">Amino-acid biosynthesis</keyword>
<comment type="pathway">
    <text evidence="1">Metabolic intermediate biosynthesis; chorismate biosynthesis; chorismate from D-erythrose 4-phosphate and phosphoenolpyruvate: step 4/7.</text>
</comment>
<sequence>MRGTGKADIFVMLAHPVGHAKSPGIFNRIFEEKGLDSLMVPLSCRPEDFDVFWDGLTAAENIRGVIISVPYKTRVFEKCAAAHDRAARVRSANSVRRQADGSWYADNFDGVGFMDGLAAGGHQVRGKRILQVGAGGAGASLAYCLAEAGAAEIRLADVDRDRAQALADLVAAAYPACRIAVGAADPSGMDMAINATPMGLKPTDPLPMDTAALTPDMTVVDIIMEPAETPLLREAARIGCRIQPGRPMMDFQTEAMARFFDIERKDRTDG</sequence>
<organism evidence="5 6">
    <name type="scientific">Paracoccus alkenifer</name>
    <dbReference type="NCBI Taxonomy" id="65735"/>
    <lineage>
        <taxon>Bacteria</taxon>
        <taxon>Pseudomonadati</taxon>
        <taxon>Pseudomonadota</taxon>
        <taxon>Alphaproteobacteria</taxon>
        <taxon>Rhodobacterales</taxon>
        <taxon>Paracoccaceae</taxon>
        <taxon>Paracoccus</taxon>
    </lineage>
</organism>
<dbReference type="InterPro" id="IPR013708">
    <property type="entry name" value="Shikimate_DH-bd_N"/>
</dbReference>
<accession>A0A1H6MUG3</accession>
<dbReference type="GO" id="GO:0004764">
    <property type="term" value="F:shikimate 3-dehydrogenase (NADP+) activity"/>
    <property type="evidence" value="ECO:0007669"/>
    <property type="project" value="InterPro"/>
</dbReference>
<dbReference type="GO" id="GO:0005829">
    <property type="term" value="C:cytosol"/>
    <property type="evidence" value="ECO:0007669"/>
    <property type="project" value="TreeGrafter"/>
</dbReference>
<evidence type="ECO:0000259" key="4">
    <source>
        <dbReference type="Pfam" id="PF08501"/>
    </source>
</evidence>
<dbReference type="InterPro" id="IPR046346">
    <property type="entry name" value="Aminoacid_DH-like_N_sf"/>
</dbReference>
<dbReference type="AlphaFoldDB" id="A0A1H6MUG3"/>
<dbReference type="InterPro" id="IPR036291">
    <property type="entry name" value="NAD(P)-bd_dom_sf"/>
</dbReference>
<evidence type="ECO:0000313" key="5">
    <source>
        <dbReference type="EMBL" id="SEI05637.1"/>
    </source>
</evidence>